<sequence length="448" mass="49593">MHFSELALDRRLLATVEHLGFTQATEIQQQAIPAAIAGKDLLASSRTGSGKTLAYLLPAMQRMLKTKALSKKDPRVLVMAPTRELAKQVYGQLRLVVANTPYKSELILGGEDFNQQSKALARDPHFVVATPGRLADHLEHGHLYLHGLELLILDEADRMLDLGFDKQLKAIHKAADHRKRQTLMFSATLDHAQVNQFGADLLQTPARIRIDAEAQIHADIHHRFLFSDHLDHKEAQLKALLTRQAFTQLILFTATRADTDRLAALISEWGYSSLALSGELDQSGRNQIMQEFAAGKAQVLITTDVASRGLDIARVSHVINFDLPKHAEEYVHRVGRTGRAGAKGDAFSLVGPKDWVSFKQLEAFLDQELAFEAIPQMEAKFKGFAIKTVKGKGKSVAKEKQAKAKGAARGPQKVKKKFAFKMTDIGDAPMKVKKSPKPLLDETDAPEE</sequence>
<keyword evidence="3 7" id="KW-0347">Helicase</keyword>
<dbReference type="SMART" id="SM00487">
    <property type="entry name" value="DEXDc"/>
    <property type="match status" value="1"/>
</dbReference>
<dbReference type="InterPro" id="IPR050079">
    <property type="entry name" value="DEAD_box_RNA_helicase"/>
</dbReference>
<evidence type="ECO:0000256" key="4">
    <source>
        <dbReference type="ARBA" id="ARBA00022840"/>
    </source>
</evidence>
<organism evidence="12 13">
    <name type="scientific">Ferrimonas pelagia</name>
    <dbReference type="NCBI Taxonomy" id="1177826"/>
    <lineage>
        <taxon>Bacteria</taxon>
        <taxon>Pseudomonadati</taxon>
        <taxon>Pseudomonadota</taxon>
        <taxon>Gammaproteobacteria</taxon>
        <taxon>Alteromonadales</taxon>
        <taxon>Ferrimonadaceae</taxon>
        <taxon>Ferrimonas</taxon>
    </lineage>
</organism>
<dbReference type="SMART" id="SM00490">
    <property type="entry name" value="HELICc"/>
    <property type="match status" value="1"/>
</dbReference>
<comment type="similarity">
    <text evidence="5 7">Belongs to the DEAD box helicase family.</text>
</comment>
<dbReference type="Proteomes" id="UP001499988">
    <property type="component" value="Unassembled WGS sequence"/>
</dbReference>
<evidence type="ECO:0000256" key="1">
    <source>
        <dbReference type="ARBA" id="ARBA00022741"/>
    </source>
</evidence>
<feature type="domain" description="DEAD-box RNA helicase Q" evidence="11">
    <location>
        <begin position="1"/>
        <end position="29"/>
    </location>
</feature>
<dbReference type="InterPro" id="IPR014001">
    <property type="entry name" value="Helicase_ATP-bd"/>
</dbReference>
<dbReference type="PANTHER" id="PTHR47959:SF17">
    <property type="entry name" value="ATP-DEPENDENT RNA HELICASE DEAD BOX FAMILY"/>
    <property type="match status" value="1"/>
</dbReference>
<accession>A0ABP9EWD4</accession>
<feature type="short sequence motif" description="Q motif" evidence="6">
    <location>
        <begin position="1"/>
        <end position="29"/>
    </location>
</feature>
<dbReference type="EMBL" id="BAABJZ010000071">
    <property type="protein sequence ID" value="GAA4887521.1"/>
    <property type="molecule type" value="Genomic_DNA"/>
</dbReference>
<dbReference type="InterPro" id="IPR000629">
    <property type="entry name" value="RNA-helicase_DEAD-box_CS"/>
</dbReference>
<comment type="caution">
    <text evidence="12">The sequence shown here is derived from an EMBL/GenBank/DDBJ whole genome shotgun (WGS) entry which is preliminary data.</text>
</comment>
<evidence type="ECO:0000259" key="11">
    <source>
        <dbReference type="PROSITE" id="PS51195"/>
    </source>
</evidence>
<dbReference type="SUPFAM" id="SSF52540">
    <property type="entry name" value="P-loop containing nucleoside triphosphate hydrolases"/>
    <property type="match status" value="1"/>
</dbReference>
<name>A0ABP9EWD4_9GAMM</name>
<dbReference type="Pfam" id="PF00270">
    <property type="entry name" value="DEAD"/>
    <property type="match status" value="1"/>
</dbReference>
<dbReference type="PROSITE" id="PS51192">
    <property type="entry name" value="HELICASE_ATP_BIND_1"/>
    <property type="match status" value="1"/>
</dbReference>
<keyword evidence="13" id="KW-1185">Reference proteome</keyword>
<dbReference type="InterPro" id="IPR001650">
    <property type="entry name" value="Helicase_C-like"/>
</dbReference>
<dbReference type="Gene3D" id="3.40.50.300">
    <property type="entry name" value="P-loop containing nucleotide triphosphate hydrolases"/>
    <property type="match status" value="2"/>
</dbReference>
<dbReference type="CDD" id="cd00268">
    <property type="entry name" value="DEADc"/>
    <property type="match status" value="1"/>
</dbReference>
<feature type="domain" description="Helicase C-terminal" evidence="10">
    <location>
        <begin position="236"/>
        <end position="382"/>
    </location>
</feature>
<dbReference type="InterPro" id="IPR044742">
    <property type="entry name" value="DEAD/DEAH_RhlB"/>
</dbReference>
<evidence type="ECO:0000256" key="6">
    <source>
        <dbReference type="PROSITE-ProRule" id="PRU00552"/>
    </source>
</evidence>
<dbReference type="PROSITE" id="PS51194">
    <property type="entry name" value="HELICASE_CTER"/>
    <property type="match status" value="1"/>
</dbReference>
<dbReference type="InterPro" id="IPR027417">
    <property type="entry name" value="P-loop_NTPase"/>
</dbReference>
<dbReference type="InterPro" id="IPR014014">
    <property type="entry name" value="RNA_helicase_DEAD_Q_motif"/>
</dbReference>
<evidence type="ECO:0000313" key="12">
    <source>
        <dbReference type="EMBL" id="GAA4887521.1"/>
    </source>
</evidence>
<keyword evidence="2 7" id="KW-0378">Hydrolase</keyword>
<evidence type="ECO:0000256" key="5">
    <source>
        <dbReference type="ARBA" id="ARBA00038437"/>
    </source>
</evidence>
<evidence type="ECO:0000259" key="10">
    <source>
        <dbReference type="PROSITE" id="PS51194"/>
    </source>
</evidence>
<evidence type="ECO:0000256" key="7">
    <source>
        <dbReference type="RuleBase" id="RU000492"/>
    </source>
</evidence>
<reference evidence="13" key="1">
    <citation type="journal article" date="2019" name="Int. J. Syst. Evol. Microbiol.">
        <title>The Global Catalogue of Microorganisms (GCM) 10K type strain sequencing project: providing services to taxonomists for standard genome sequencing and annotation.</title>
        <authorList>
            <consortium name="The Broad Institute Genomics Platform"/>
            <consortium name="The Broad Institute Genome Sequencing Center for Infectious Disease"/>
            <person name="Wu L."/>
            <person name="Ma J."/>
        </authorList>
    </citation>
    <scope>NUCLEOTIDE SEQUENCE [LARGE SCALE GENOMIC DNA]</scope>
    <source>
        <strain evidence="13">JCM 18401</strain>
    </source>
</reference>
<keyword evidence="4 7" id="KW-0067">ATP-binding</keyword>
<evidence type="ECO:0000256" key="3">
    <source>
        <dbReference type="ARBA" id="ARBA00022806"/>
    </source>
</evidence>
<dbReference type="PROSITE" id="PS51195">
    <property type="entry name" value="Q_MOTIF"/>
    <property type="match status" value="1"/>
</dbReference>
<feature type="region of interest" description="Disordered" evidence="8">
    <location>
        <begin position="429"/>
        <end position="448"/>
    </location>
</feature>
<gene>
    <name evidence="12" type="ORF">GCM10023333_21180</name>
</gene>
<evidence type="ECO:0000256" key="2">
    <source>
        <dbReference type="ARBA" id="ARBA00022801"/>
    </source>
</evidence>
<dbReference type="PANTHER" id="PTHR47959">
    <property type="entry name" value="ATP-DEPENDENT RNA HELICASE RHLE-RELATED"/>
    <property type="match status" value="1"/>
</dbReference>
<evidence type="ECO:0000256" key="8">
    <source>
        <dbReference type="SAM" id="MobiDB-lite"/>
    </source>
</evidence>
<proteinExistence type="inferred from homology"/>
<evidence type="ECO:0000259" key="9">
    <source>
        <dbReference type="PROSITE" id="PS51192"/>
    </source>
</evidence>
<dbReference type="CDD" id="cd18787">
    <property type="entry name" value="SF2_C_DEAD"/>
    <property type="match status" value="1"/>
</dbReference>
<dbReference type="Pfam" id="PF00271">
    <property type="entry name" value="Helicase_C"/>
    <property type="match status" value="1"/>
</dbReference>
<protein>
    <submittedName>
        <fullName evidence="12">DEAD/DEAH box helicase</fullName>
    </submittedName>
</protein>
<dbReference type="InterPro" id="IPR011545">
    <property type="entry name" value="DEAD/DEAH_box_helicase_dom"/>
</dbReference>
<evidence type="ECO:0000313" key="13">
    <source>
        <dbReference type="Proteomes" id="UP001499988"/>
    </source>
</evidence>
<feature type="domain" description="Helicase ATP-binding" evidence="9">
    <location>
        <begin position="32"/>
        <end position="207"/>
    </location>
</feature>
<dbReference type="PROSITE" id="PS00039">
    <property type="entry name" value="DEAD_ATP_HELICASE"/>
    <property type="match status" value="1"/>
</dbReference>
<keyword evidence="1 7" id="KW-0547">Nucleotide-binding</keyword>
<dbReference type="RefSeq" id="WP_345335355.1">
    <property type="nucleotide sequence ID" value="NZ_BAABJZ010000071.1"/>
</dbReference>
<dbReference type="GO" id="GO:0004386">
    <property type="term" value="F:helicase activity"/>
    <property type="evidence" value="ECO:0007669"/>
    <property type="project" value="UniProtKB-KW"/>
</dbReference>